<keyword evidence="2" id="KW-0732">Signal</keyword>
<evidence type="ECO:0000256" key="1">
    <source>
        <dbReference type="SAM" id="MobiDB-lite"/>
    </source>
</evidence>
<feature type="non-terminal residue" evidence="3">
    <location>
        <position position="125"/>
    </location>
</feature>
<feature type="chain" id="PRO_5012665007" description="Mucin-associated surface protein (MASP)" evidence="2">
    <location>
        <begin position="26"/>
        <end position="125"/>
    </location>
</feature>
<comment type="caution">
    <text evidence="3">The sequence shown here is derived from an EMBL/GenBank/DDBJ whole genome shotgun (WGS) entry which is preliminary data.</text>
</comment>
<proteinExistence type="predicted"/>
<dbReference type="EMBL" id="NBCO01000050">
    <property type="protein sequence ID" value="ORC84048.1"/>
    <property type="molecule type" value="Genomic_DNA"/>
</dbReference>
<feature type="compositionally biased region" description="Basic and acidic residues" evidence="1">
    <location>
        <begin position="106"/>
        <end position="125"/>
    </location>
</feature>
<accession>A0A1X0NHQ4</accession>
<dbReference type="AlphaFoldDB" id="A0A1X0NHQ4"/>
<organism evidence="3 4">
    <name type="scientific">Trypanosoma theileri</name>
    <dbReference type="NCBI Taxonomy" id="67003"/>
    <lineage>
        <taxon>Eukaryota</taxon>
        <taxon>Discoba</taxon>
        <taxon>Euglenozoa</taxon>
        <taxon>Kinetoplastea</taxon>
        <taxon>Metakinetoplastina</taxon>
        <taxon>Trypanosomatida</taxon>
        <taxon>Trypanosomatidae</taxon>
        <taxon>Trypanosoma</taxon>
    </lineage>
</organism>
<dbReference type="VEuPathDB" id="TriTrypDB:TM35_000501020"/>
<feature type="signal peptide" evidence="2">
    <location>
        <begin position="1"/>
        <end position="25"/>
    </location>
</feature>
<dbReference type="GeneID" id="39990329"/>
<evidence type="ECO:0000313" key="3">
    <source>
        <dbReference type="EMBL" id="ORC84048.1"/>
    </source>
</evidence>
<gene>
    <name evidence="3" type="ORF">TM35_000501020</name>
</gene>
<dbReference type="RefSeq" id="XP_028878114.1">
    <property type="nucleotide sequence ID" value="XM_029030549.1"/>
</dbReference>
<dbReference type="Proteomes" id="UP000192257">
    <property type="component" value="Unassembled WGS sequence"/>
</dbReference>
<feature type="region of interest" description="Disordered" evidence="1">
    <location>
        <begin position="40"/>
        <end position="125"/>
    </location>
</feature>
<feature type="compositionally biased region" description="Low complexity" evidence="1">
    <location>
        <begin position="56"/>
        <end position="70"/>
    </location>
</feature>
<protein>
    <recommendedName>
        <fullName evidence="5">Mucin-associated surface protein (MASP)</fullName>
    </recommendedName>
</protein>
<name>A0A1X0NHQ4_9TRYP</name>
<evidence type="ECO:0008006" key="5">
    <source>
        <dbReference type="Google" id="ProtNLM"/>
    </source>
</evidence>
<reference evidence="3 4" key="1">
    <citation type="submission" date="2017-03" db="EMBL/GenBank/DDBJ databases">
        <title>An alternative strategy for trypanosome survival in the mammalian bloodstream revealed through genome and transcriptome analysis of the ubiquitous bovine parasite Trypanosoma (Megatrypanum) theileri.</title>
        <authorList>
            <person name="Kelly S."/>
            <person name="Ivens A."/>
            <person name="Mott A."/>
            <person name="O'Neill E."/>
            <person name="Emms D."/>
            <person name="Macleod O."/>
            <person name="Voorheis P."/>
            <person name="Matthews J."/>
            <person name="Matthews K."/>
            <person name="Carrington M."/>
        </authorList>
    </citation>
    <scope>NUCLEOTIDE SEQUENCE [LARGE SCALE GENOMIC DNA]</scope>
    <source>
        <strain evidence="3">Edinburgh</strain>
    </source>
</reference>
<evidence type="ECO:0000313" key="4">
    <source>
        <dbReference type="Proteomes" id="UP000192257"/>
    </source>
</evidence>
<keyword evidence="4" id="KW-1185">Reference proteome</keyword>
<evidence type="ECO:0000256" key="2">
    <source>
        <dbReference type="SAM" id="SignalP"/>
    </source>
</evidence>
<sequence length="125" mass="13541">MIMMMSRVMCVLAVVLCCACGSAIAQTLADAPQRHDVRDMYGSSFEGFPFPDRPKSTTSSSSSSSTSSLSEDQLDQKALVSTEDPRSPGVPDGSDLSRAQLPTEIHNTDSHEDANLLREQMDKKT</sequence>